<dbReference type="AlphaFoldDB" id="A0A2Z7CDM8"/>
<proteinExistence type="predicted"/>
<feature type="compositionally biased region" description="Basic and acidic residues" evidence="1">
    <location>
        <begin position="147"/>
        <end position="157"/>
    </location>
</feature>
<accession>A0A2Z7CDM8</accession>
<organism evidence="2 3">
    <name type="scientific">Dorcoceras hygrometricum</name>
    <dbReference type="NCBI Taxonomy" id="472368"/>
    <lineage>
        <taxon>Eukaryota</taxon>
        <taxon>Viridiplantae</taxon>
        <taxon>Streptophyta</taxon>
        <taxon>Embryophyta</taxon>
        <taxon>Tracheophyta</taxon>
        <taxon>Spermatophyta</taxon>
        <taxon>Magnoliopsida</taxon>
        <taxon>eudicotyledons</taxon>
        <taxon>Gunneridae</taxon>
        <taxon>Pentapetalae</taxon>
        <taxon>asterids</taxon>
        <taxon>lamiids</taxon>
        <taxon>Lamiales</taxon>
        <taxon>Gesneriaceae</taxon>
        <taxon>Didymocarpoideae</taxon>
        <taxon>Trichosporeae</taxon>
        <taxon>Loxocarpinae</taxon>
        <taxon>Dorcoceras</taxon>
    </lineage>
</organism>
<evidence type="ECO:0000256" key="1">
    <source>
        <dbReference type="SAM" id="MobiDB-lite"/>
    </source>
</evidence>
<evidence type="ECO:0000313" key="3">
    <source>
        <dbReference type="Proteomes" id="UP000250235"/>
    </source>
</evidence>
<keyword evidence="3" id="KW-1185">Reference proteome</keyword>
<name>A0A2Z7CDM8_9LAMI</name>
<dbReference type="EMBL" id="KQ996439">
    <property type="protein sequence ID" value="KZV45038.1"/>
    <property type="molecule type" value="Genomic_DNA"/>
</dbReference>
<gene>
    <name evidence="2" type="ORF">F511_30199</name>
</gene>
<protein>
    <submittedName>
        <fullName evidence="2">Uncharacterized protein</fullName>
    </submittedName>
</protein>
<sequence>MAEVSSSSSMNTTSLHDRILELETRMQMIESLLGAPTGKPTETIYQQVEGLLRAVESNVGAVADLSTFVETRMVSAGEEIESKVDGFELELNLLKKTVGAGSTPKASSSTKFKVLEPKVFAGVGDPDPPPDPRLLRQTALEVLTRSARSDSPRKTRTEQIPAKLAAAAAAA</sequence>
<evidence type="ECO:0000313" key="2">
    <source>
        <dbReference type="EMBL" id="KZV45038.1"/>
    </source>
</evidence>
<reference evidence="2 3" key="1">
    <citation type="journal article" date="2015" name="Proc. Natl. Acad. Sci. U.S.A.">
        <title>The resurrection genome of Boea hygrometrica: A blueprint for survival of dehydration.</title>
        <authorList>
            <person name="Xiao L."/>
            <person name="Yang G."/>
            <person name="Zhang L."/>
            <person name="Yang X."/>
            <person name="Zhao S."/>
            <person name="Ji Z."/>
            <person name="Zhou Q."/>
            <person name="Hu M."/>
            <person name="Wang Y."/>
            <person name="Chen M."/>
            <person name="Xu Y."/>
            <person name="Jin H."/>
            <person name="Xiao X."/>
            <person name="Hu G."/>
            <person name="Bao F."/>
            <person name="Hu Y."/>
            <person name="Wan P."/>
            <person name="Li L."/>
            <person name="Deng X."/>
            <person name="Kuang T."/>
            <person name="Xiang C."/>
            <person name="Zhu J.K."/>
            <person name="Oliver M.J."/>
            <person name="He Y."/>
        </authorList>
    </citation>
    <scope>NUCLEOTIDE SEQUENCE [LARGE SCALE GENOMIC DNA]</scope>
    <source>
        <strain evidence="3">cv. XS01</strain>
    </source>
</reference>
<feature type="region of interest" description="Disordered" evidence="1">
    <location>
        <begin position="142"/>
        <end position="171"/>
    </location>
</feature>
<dbReference type="Proteomes" id="UP000250235">
    <property type="component" value="Unassembled WGS sequence"/>
</dbReference>